<feature type="transmembrane region" description="Helical" evidence="2">
    <location>
        <begin position="232"/>
        <end position="251"/>
    </location>
</feature>
<feature type="region of interest" description="Disordered" evidence="1">
    <location>
        <begin position="1"/>
        <end position="20"/>
    </location>
</feature>
<dbReference type="Pfam" id="PF12412">
    <property type="entry name" value="DUF3667"/>
    <property type="match status" value="1"/>
</dbReference>
<feature type="transmembrane region" description="Helical" evidence="2">
    <location>
        <begin position="293"/>
        <end position="315"/>
    </location>
</feature>
<feature type="transmembrane region" description="Helical" evidence="2">
    <location>
        <begin position="204"/>
        <end position="225"/>
    </location>
</feature>
<proteinExistence type="predicted"/>
<dbReference type="RefSeq" id="WP_302110347.1">
    <property type="nucleotide sequence ID" value="NZ_JAUKTR010000004.1"/>
</dbReference>
<comment type="caution">
    <text evidence="3">The sequence shown here is derived from an EMBL/GenBank/DDBJ whole genome shotgun (WGS) entry which is preliminary data.</text>
</comment>
<organism evidence="3 4">
    <name type="scientific">Peiella sedimenti</name>
    <dbReference type="NCBI Taxonomy" id="3061083"/>
    <lineage>
        <taxon>Bacteria</taxon>
        <taxon>Pseudomonadati</taxon>
        <taxon>Pseudomonadota</taxon>
        <taxon>Alphaproteobacteria</taxon>
        <taxon>Caulobacterales</taxon>
        <taxon>Caulobacteraceae</taxon>
        <taxon>Peiella</taxon>
    </lineage>
</organism>
<feature type="transmembrane region" description="Helical" evidence="2">
    <location>
        <begin position="101"/>
        <end position="124"/>
    </location>
</feature>
<accession>A0ABT8SMW8</accession>
<feature type="transmembrane region" description="Helical" evidence="2">
    <location>
        <begin position="263"/>
        <end position="281"/>
    </location>
</feature>
<keyword evidence="2" id="KW-0812">Transmembrane</keyword>
<evidence type="ECO:0000313" key="4">
    <source>
        <dbReference type="Proteomes" id="UP001169063"/>
    </source>
</evidence>
<keyword evidence="2" id="KW-1133">Transmembrane helix</keyword>
<gene>
    <name evidence="3" type="ORF">Q0812_10815</name>
</gene>
<dbReference type="EMBL" id="JAUKTR010000004">
    <property type="protein sequence ID" value="MDO1559915.1"/>
    <property type="molecule type" value="Genomic_DNA"/>
</dbReference>
<sequence>MNDAASAVGPEPTAQAAAPPRDDCMACGVQPLHGPYCHACGQNNAPEQRGMGFLAKDAFAEALSLEGKTLHTLRDMFVRPGKLLDSYKLGVGDAYFSPFKLFLVMSAALFLFLEWTNVAIYQFLPVRTDGPVRVELIEEGVRVLGVQYNDIFLHPIDATLALPEETRALAAAEARATPGQRQAIQAYRDYNAAWVDLNQWLTDWIPRLLWLLMPIYAVLLGVFFTRRHLAEHFLVTIWAHSAVFVIFMALAGLNMSPVGAPGWLLFPVYLGLFTFAASRFYQTPWWSALLKGLGHLTLYGTIVLVALMIFAGIYANGRISIDLWLGDDYSFIDGGAEVHAPGWSARQAAAASSASGGSANG</sequence>
<name>A0ABT8SMW8_9CAUL</name>
<evidence type="ECO:0000256" key="1">
    <source>
        <dbReference type="SAM" id="MobiDB-lite"/>
    </source>
</evidence>
<dbReference type="InterPro" id="IPR022134">
    <property type="entry name" value="DUF3667"/>
</dbReference>
<reference evidence="3" key="1">
    <citation type="submission" date="2023-07" db="EMBL/GenBank/DDBJ databases">
        <title>Brevundimonas soil sp. nov., isolated from the soil of chemical plant.</title>
        <authorList>
            <person name="Wu N."/>
        </authorList>
    </citation>
    <scope>NUCLEOTIDE SEQUENCE</scope>
    <source>
        <strain evidence="3">XZ-24</strain>
    </source>
</reference>
<keyword evidence="2" id="KW-0472">Membrane</keyword>
<dbReference type="Proteomes" id="UP001169063">
    <property type="component" value="Unassembled WGS sequence"/>
</dbReference>
<keyword evidence="4" id="KW-1185">Reference proteome</keyword>
<evidence type="ECO:0000256" key="2">
    <source>
        <dbReference type="SAM" id="Phobius"/>
    </source>
</evidence>
<evidence type="ECO:0000313" key="3">
    <source>
        <dbReference type="EMBL" id="MDO1559915.1"/>
    </source>
</evidence>
<protein>
    <submittedName>
        <fullName evidence="3">DUF3667 domain-containing protein</fullName>
    </submittedName>
</protein>